<dbReference type="EMBL" id="BPLF01000003">
    <property type="protein sequence ID" value="GIX64705.1"/>
    <property type="molecule type" value="Genomic_DNA"/>
</dbReference>
<accession>A0AAV4LXT5</accession>
<gene>
    <name evidence="1" type="ORF">BcabD6B2_41400</name>
</gene>
<sequence>MASHVNVGRFDGVEQLSFDNLTRFVDLNVLDIDVNHRLRAVAPAYMAGINGSENERQISQQSPLNFVDFSNHVVLDDGFAESVVGVPKLYQGRVKEVAGGVFAVCLLFRGMVNLVCLLRIQAFQRSVRSSRCHQLGT</sequence>
<name>A0AAV4LXT5_BABCB</name>
<dbReference type="GeneID" id="94196186"/>
<proteinExistence type="predicted"/>
<organism evidence="1 2">
    <name type="scientific">Babesia caballi</name>
    <dbReference type="NCBI Taxonomy" id="5871"/>
    <lineage>
        <taxon>Eukaryota</taxon>
        <taxon>Sar</taxon>
        <taxon>Alveolata</taxon>
        <taxon>Apicomplexa</taxon>
        <taxon>Aconoidasida</taxon>
        <taxon>Piroplasmida</taxon>
        <taxon>Babesiidae</taxon>
        <taxon>Babesia</taxon>
    </lineage>
</organism>
<dbReference type="AlphaFoldDB" id="A0AAV4LXT5"/>
<protein>
    <submittedName>
        <fullName evidence="1">YidC/Oxa1 family membrane protein insertase</fullName>
    </submittedName>
</protein>
<dbReference type="Proteomes" id="UP001497744">
    <property type="component" value="Unassembled WGS sequence"/>
</dbReference>
<evidence type="ECO:0000313" key="2">
    <source>
        <dbReference type="Proteomes" id="UP001497744"/>
    </source>
</evidence>
<reference evidence="1 2" key="1">
    <citation type="submission" date="2021-06" db="EMBL/GenBank/DDBJ databases">
        <title>Genome sequence of Babesia caballi.</title>
        <authorList>
            <person name="Yamagishi J."/>
            <person name="Kidaka T."/>
            <person name="Ochi A."/>
        </authorList>
    </citation>
    <scope>NUCLEOTIDE SEQUENCE [LARGE SCALE GENOMIC DNA]</scope>
    <source>
        <strain evidence="1">USDA-D6B2</strain>
    </source>
</reference>
<evidence type="ECO:0000313" key="1">
    <source>
        <dbReference type="EMBL" id="GIX64705.1"/>
    </source>
</evidence>
<keyword evidence="2" id="KW-1185">Reference proteome</keyword>
<dbReference type="RefSeq" id="XP_067716774.1">
    <property type="nucleotide sequence ID" value="XM_067860673.1"/>
</dbReference>
<comment type="caution">
    <text evidence="1">The sequence shown here is derived from an EMBL/GenBank/DDBJ whole genome shotgun (WGS) entry which is preliminary data.</text>
</comment>